<comment type="caution">
    <text evidence="1">The sequence shown here is derived from an EMBL/GenBank/DDBJ whole genome shotgun (WGS) entry which is preliminary data.</text>
</comment>
<protein>
    <submittedName>
        <fullName evidence="1">Uncharacterized protein</fullName>
    </submittedName>
</protein>
<dbReference type="RefSeq" id="WP_274043093.1">
    <property type="nucleotide sequence ID" value="NZ_JANCPR020000037.1"/>
</dbReference>
<evidence type="ECO:0000313" key="1">
    <source>
        <dbReference type="EMBL" id="MDJ1136240.1"/>
    </source>
</evidence>
<dbReference type="EMBL" id="JANCPR020000037">
    <property type="protein sequence ID" value="MDJ1136240.1"/>
    <property type="molecule type" value="Genomic_DNA"/>
</dbReference>
<accession>A0ABT7A4J2</accession>
<keyword evidence="2" id="KW-1185">Reference proteome</keyword>
<reference evidence="1 2" key="1">
    <citation type="submission" date="2023-05" db="EMBL/GenBank/DDBJ databases">
        <title>Streptantibioticus silvisoli sp. nov., acidotolerant actinomycetes 1 from pine litter.</title>
        <authorList>
            <person name="Swiecimska M."/>
            <person name="Golinska P."/>
            <person name="Sangal V."/>
            <person name="Wachnowicz B."/>
            <person name="Goodfellow M."/>
        </authorList>
    </citation>
    <scope>NUCLEOTIDE SEQUENCE [LARGE SCALE GENOMIC DNA]</scope>
    <source>
        <strain evidence="1 2">DSM 42109</strain>
    </source>
</reference>
<name>A0ABT7A4J2_9ACTN</name>
<evidence type="ECO:0000313" key="2">
    <source>
        <dbReference type="Proteomes" id="UP001214441"/>
    </source>
</evidence>
<sequence>MMPAAAVAAVRAAVENARGNGLEAADDVAELVVDELTAHGWTLHLDELTVDRPAA</sequence>
<organism evidence="1 2">
    <name type="scientific">Streptomyces iconiensis</name>
    <dbReference type="NCBI Taxonomy" id="1384038"/>
    <lineage>
        <taxon>Bacteria</taxon>
        <taxon>Bacillati</taxon>
        <taxon>Actinomycetota</taxon>
        <taxon>Actinomycetes</taxon>
        <taxon>Kitasatosporales</taxon>
        <taxon>Streptomycetaceae</taxon>
        <taxon>Streptomyces</taxon>
    </lineage>
</organism>
<gene>
    <name evidence="1" type="ORF">NMN56_030705</name>
</gene>
<proteinExistence type="predicted"/>
<dbReference type="Proteomes" id="UP001214441">
    <property type="component" value="Unassembled WGS sequence"/>
</dbReference>